<keyword evidence="4" id="KW-1185">Reference proteome</keyword>
<name>A0A3F3PJ81_9EURO</name>
<dbReference type="EMBL" id="KZ852108">
    <property type="protein sequence ID" value="RDH26948.1"/>
    <property type="molecule type" value="Genomic_DNA"/>
</dbReference>
<dbReference type="RefSeq" id="XP_026619970.1">
    <property type="nucleotide sequence ID" value="XM_026769894.1"/>
</dbReference>
<keyword evidence="2" id="KW-0812">Transmembrane</keyword>
<evidence type="ECO:0000313" key="3">
    <source>
        <dbReference type="EMBL" id="RDH26948.1"/>
    </source>
</evidence>
<evidence type="ECO:0000256" key="1">
    <source>
        <dbReference type="SAM" id="MobiDB-lite"/>
    </source>
</evidence>
<evidence type="ECO:0000256" key="2">
    <source>
        <dbReference type="SAM" id="Phobius"/>
    </source>
</evidence>
<proteinExistence type="predicted"/>
<dbReference type="GeneID" id="38138250"/>
<protein>
    <submittedName>
        <fullName evidence="3">Uncharacterized protein</fullName>
    </submittedName>
</protein>
<dbReference type="Proteomes" id="UP000253729">
    <property type="component" value="Unassembled WGS sequence"/>
</dbReference>
<evidence type="ECO:0000313" key="4">
    <source>
        <dbReference type="Proteomes" id="UP000253729"/>
    </source>
</evidence>
<dbReference type="AlphaFoldDB" id="A0A3F3PJ81"/>
<feature type="compositionally biased region" description="Basic residues" evidence="1">
    <location>
        <begin position="83"/>
        <end position="104"/>
    </location>
</feature>
<feature type="region of interest" description="Disordered" evidence="1">
    <location>
        <begin position="61"/>
        <end position="104"/>
    </location>
</feature>
<keyword evidence="2" id="KW-1133">Transmembrane helix</keyword>
<feature type="transmembrane region" description="Helical" evidence="2">
    <location>
        <begin position="26"/>
        <end position="47"/>
    </location>
</feature>
<keyword evidence="2" id="KW-0472">Membrane</keyword>
<reference evidence="3 4" key="1">
    <citation type="submission" date="2018-07" db="EMBL/GenBank/DDBJ databases">
        <title>The genomes of Aspergillus section Nigri reveals drivers in fungal speciation.</title>
        <authorList>
            <consortium name="DOE Joint Genome Institute"/>
            <person name="Vesth T.C."/>
            <person name="Nybo J."/>
            <person name="Theobald S."/>
            <person name="Brandl J."/>
            <person name="Frisvad J.C."/>
            <person name="Nielsen K.F."/>
            <person name="Lyhne E.K."/>
            <person name="Kogle M.E."/>
            <person name="Kuo A."/>
            <person name="Riley R."/>
            <person name="Clum A."/>
            <person name="Nolan M."/>
            <person name="Lipzen A."/>
            <person name="Salamov A."/>
            <person name="Henrissat B."/>
            <person name="Wiebenga A."/>
            <person name="De vries R.P."/>
            <person name="Grigoriev I.V."/>
            <person name="Mortensen U.H."/>
            <person name="Andersen M.R."/>
            <person name="Baker S.E."/>
        </authorList>
    </citation>
    <scope>NUCLEOTIDE SEQUENCE [LARGE SCALE GENOMIC DNA]</scope>
    <source>
        <strain evidence="3 4">CBS 139.54b</strain>
    </source>
</reference>
<organism evidence="3 4">
    <name type="scientific">Aspergillus welwitschiae</name>
    <dbReference type="NCBI Taxonomy" id="1341132"/>
    <lineage>
        <taxon>Eukaryota</taxon>
        <taxon>Fungi</taxon>
        <taxon>Dikarya</taxon>
        <taxon>Ascomycota</taxon>
        <taxon>Pezizomycotina</taxon>
        <taxon>Eurotiomycetes</taxon>
        <taxon>Eurotiomycetidae</taxon>
        <taxon>Eurotiales</taxon>
        <taxon>Aspergillaceae</taxon>
        <taxon>Aspergillus</taxon>
        <taxon>Aspergillus subgen. Circumdati</taxon>
    </lineage>
</organism>
<accession>A0A3F3PJ81</accession>
<gene>
    <name evidence="3" type="ORF">BDQ94DRAFT_164062</name>
</gene>
<sequence length="104" mass="12157">MNKLGNIYGEHELLSRLFLVPLHQGYHASCMVMTVWALSTAMIWGLVIHQRDSESWDGRVEVRSSTSNPPCCEPTELVMRHESNKRRGRRRHRPHQAHHTHRPN</sequence>